<gene>
    <name evidence="1" type="ORF">BC624_10681</name>
    <name evidence="2" type="ORF">SAMN05443373_11041</name>
</gene>
<name>A0A1M5RL35_9FLAO</name>
<accession>A0A1M5RL35</accession>
<sequence>MVYYCFLVFMNLRFHCLKIQNLKTTSKLHSALLAVRLSGSACGTLPFRFSLFIDVFNLRADSKAQILIFIRVVHADDEFVFEGI</sequence>
<organism evidence="2 3">
    <name type="scientific">Flavobacterium granuli</name>
    <dbReference type="NCBI Taxonomy" id="280093"/>
    <lineage>
        <taxon>Bacteria</taxon>
        <taxon>Pseudomonadati</taxon>
        <taxon>Bacteroidota</taxon>
        <taxon>Flavobacteriia</taxon>
        <taxon>Flavobacteriales</taxon>
        <taxon>Flavobacteriaceae</taxon>
        <taxon>Flavobacterium</taxon>
    </lineage>
</organism>
<evidence type="ECO:0000313" key="4">
    <source>
        <dbReference type="Proteomes" id="UP000237771"/>
    </source>
</evidence>
<dbReference type="Proteomes" id="UP000237771">
    <property type="component" value="Unassembled WGS sequence"/>
</dbReference>
<dbReference type="EMBL" id="FQWO01000010">
    <property type="protein sequence ID" value="SHH26910.1"/>
    <property type="molecule type" value="Genomic_DNA"/>
</dbReference>
<dbReference type="AlphaFoldDB" id="A0A1M5RL35"/>
<proteinExistence type="predicted"/>
<dbReference type="Proteomes" id="UP000184384">
    <property type="component" value="Unassembled WGS sequence"/>
</dbReference>
<protein>
    <submittedName>
        <fullName evidence="2">Uncharacterized protein</fullName>
    </submittedName>
</protein>
<reference evidence="1 4" key="3">
    <citation type="submission" date="2018-03" db="EMBL/GenBank/DDBJ databases">
        <title>Genomic Encyclopedia of Archaeal and Bacterial Type Strains, Phase II (KMG-II): from individual species to whole genera.</title>
        <authorList>
            <person name="Goeker M."/>
        </authorList>
    </citation>
    <scope>NUCLEOTIDE SEQUENCE [LARGE SCALE GENOMIC DNA]</scope>
    <source>
        <strain evidence="1 4">DSM 17797</strain>
    </source>
</reference>
<evidence type="ECO:0000313" key="1">
    <source>
        <dbReference type="EMBL" id="PRZ22833.1"/>
    </source>
</evidence>
<keyword evidence="4" id="KW-1185">Reference proteome</keyword>
<evidence type="ECO:0000313" key="3">
    <source>
        <dbReference type="Proteomes" id="UP000184384"/>
    </source>
</evidence>
<reference evidence="3" key="1">
    <citation type="submission" date="2016-11" db="EMBL/GenBank/DDBJ databases">
        <authorList>
            <person name="Varghese N."/>
            <person name="Submissions S."/>
        </authorList>
    </citation>
    <scope>NUCLEOTIDE SEQUENCE [LARGE SCALE GENOMIC DNA]</scope>
    <source>
        <strain evidence="3">DSM 19729</strain>
    </source>
</reference>
<reference evidence="2" key="2">
    <citation type="submission" date="2016-11" db="EMBL/GenBank/DDBJ databases">
        <authorList>
            <person name="Jaros S."/>
            <person name="Januszkiewicz K."/>
            <person name="Wedrychowicz H."/>
        </authorList>
    </citation>
    <scope>NUCLEOTIDE SEQUENCE [LARGE SCALE GENOMIC DNA]</scope>
    <source>
        <strain evidence="2">DSM 19729</strain>
    </source>
</reference>
<evidence type="ECO:0000313" key="2">
    <source>
        <dbReference type="EMBL" id="SHH26910.1"/>
    </source>
</evidence>
<dbReference type="EMBL" id="PVUB01000006">
    <property type="protein sequence ID" value="PRZ22833.1"/>
    <property type="molecule type" value="Genomic_DNA"/>
</dbReference>